<comment type="caution">
    <text evidence="4">The sequence shown here is derived from an EMBL/GenBank/DDBJ whole genome shotgun (WGS) entry which is preliminary data.</text>
</comment>
<dbReference type="InterPro" id="IPR037359">
    <property type="entry name" value="NST/OST"/>
</dbReference>
<organism evidence="4 5">
    <name type="scientific">Allocatelliglobosispora scoriae</name>
    <dbReference type="NCBI Taxonomy" id="643052"/>
    <lineage>
        <taxon>Bacteria</taxon>
        <taxon>Bacillati</taxon>
        <taxon>Actinomycetota</taxon>
        <taxon>Actinomycetes</taxon>
        <taxon>Micromonosporales</taxon>
        <taxon>Micromonosporaceae</taxon>
        <taxon>Allocatelliglobosispora</taxon>
    </lineage>
</organism>
<keyword evidence="1" id="KW-0808">Transferase</keyword>
<proteinExistence type="predicted"/>
<dbReference type="GO" id="GO:0008146">
    <property type="term" value="F:sulfotransferase activity"/>
    <property type="evidence" value="ECO:0007669"/>
    <property type="project" value="InterPro"/>
</dbReference>
<evidence type="ECO:0000256" key="1">
    <source>
        <dbReference type="ARBA" id="ARBA00022679"/>
    </source>
</evidence>
<dbReference type="EMBL" id="JACHMN010000002">
    <property type="protein sequence ID" value="MBB5871603.1"/>
    <property type="molecule type" value="Genomic_DNA"/>
</dbReference>
<name>A0A841BXE8_9ACTN</name>
<dbReference type="SUPFAM" id="SSF52540">
    <property type="entry name" value="P-loop containing nucleoside triphosphate hydrolases"/>
    <property type="match status" value="1"/>
</dbReference>
<dbReference type="Pfam" id="PF00685">
    <property type="entry name" value="Sulfotransfer_1"/>
    <property type="match status" value="1"/>
</dbReference>
<keyword evidence="5" id="KW-1185">Reference proteome</keyword>
<dbReference type="PANTHER" id="PTHR10605:SF56">
    <property type="entry name" value="BIFUNCTIONAL HEPARAN SULFATE N-DEACETYLASE_N-SULFOTRANSFERASE"/>
    <property type="match status" value="1"/>
</dbReference>
<dbReference type="RefSeq" id="WP_184839780.1">
    <property type="nucleotide sequence ID" value="NZ_JACHMN010000002.1"/>
</dbReference>
<dbReference type="AlphaFoldDB" id="A0A841BXE8"/>
<sequence>MISLSNTLPEPVKHVIHMGSRSFGRLTAPARLLPSFLITGGQRCGTTSLYRSLAAHPAILKAVLHKGVHYFDTSYHKGPAWYRGHFPLRRHAERIMDLHGVQGQTFESSPYYLYHPHAASRIGRDLPGARVLVLVRNPVERAYSQHAHEVARGFEMEHDFNRALALEPSRLRGQHARLVADPHAYSFSHQHHAYTARGEYSTYLEHMAHQVGRDRMLVLDAELFFADPKPVYDSVLEFLGIPHLGYPEFDQHNARPRPAPMSDETRAMLTAHFAPWDAALTQWLGRTPSWRA</sequence>
<dbReference type="Gene3D" id="3.40.50.300">
    <property type="entry name" value="P-loop containing nucleotide triphosphate hydrolases"/>
    <property type="match status" value="1"/>
</dbReference>
<evidence type="ECO:0000256" key="2">
    <source>
        <dbReference type="ARBA" id="ARBA00023180"/>
    </source>
</evidence>
<keyword evidence="2" id="KW-0325">Glycoprotein</keyword>
<protein>
    <recommendedName>
        <fullName evidence="3">Sulfotransferase domain-containing protein</fullName>
    </recommendedName>
</protein>
<evidence type="ECO:0000259" key="3">
    <source>
        <dbReference type="Pfam" id="PF00685"/>
    </source>
</evidence>
<gene>
    <name evidence="4" type="ORF">F4553_004982</name>
</gene>
<dbReference type="InterPro" id="IPR000863">
    <property type="entry name" value="Sulfotransferase_dom"/>
</dbReference>
<dbReference type="Proteomes" id="UP000587527">
    <property type="component" value="Unassembled WGS sequence"/>
</dbReference>
<feature type="domain" description="Sulfotransferase" evidence="3">
    <location>
        <begin position="35"/>
        <end position="242"/>
    </location>
</feature>
<evidence type="ECO:0000313" key="5">
    <source>
        <dbReference type="Proteomes" id="UP000587527"/>
    </source>
</evidence>
<evidence type="ECO:0000313" key="4">
    <source>
        <dbReference type="EMBL" id="MBB5871603.1"/>
    </source>
</evidence>
<dbReference type="PANTHER" id="PTHR10605">
    <property type="entry name" value="HEPARAN SULFATE SULFOTRANSFERASE"/>
    <property type="match status" value="1"/>
</dbReference>
<dbReference type="InterPro" id="IPR027417">
    <property type="entry name" value="P-loop_NTPase"/>
</dbReference>
<reference evidence="4 5" key="1">
    <citation type="submission" date="2020-08" db="EMBL/GenBank/DDBJ databases">
        <title>Sequencing the genomes of 1000 actinobacteria strains.</title>
        <authorList>
            <person name="Klenk H.-P."/>
        </authorList>
    </citation>
    <scope>NUCLEOTIDE SEQUENCE [LARGE SCALE GENOMIC DNA]</scope>
    <source>
        <strain evidence="4 5">DSM 45362</strain>
    </source>
</reference>
<accession>A0A841BXE8</accession>